<evidence type="ECO:0000313" key="2">
    <source>
        <dbReference type="Proteomes" id="UP000075377"/>
    </source>
</evidence>
<dbReference type="PATRIC" id="fig|178901.14.peg.2868"/>
<evidence type="ECO:0000313" key="1">
    <source>
        <dbReference type="EMBL" id="KXV69195.1"/>
    </source>
</evidence>
<dbReference type="AlphaFoldDB" id="A0A149UMU4"/>
<dbReference type="RefSeq" id="WP_197461351.1">
    <property type="nucleotide sequence ID" value="NZ_LHZX01000291.1"/>
</dbReference>
<proteinExistence type="predicted"/>
<comment type="caution">
    <text evidence="1">The sequence shown here is derived from an EMBL/GenBank/DDBJ whole genome shotgun (WGS) entry which is preliminary data.</text>
</comment>
<sequence length="237" mass="24354">FPKGLLGALVSENIYNPNGGIVESLGGQTGTNSNGIYDSSAFAWSPDGSSVVAEQFFEGTQPDASQSLQVVAFTPEAGDWSRDQMYFLGGSNTVSSITVDKTDGSSLTLYLPKDGSPDWSASFRNADGSFEKSISYGETYDPQTQQQAMGTTTYENGTTSTVFGISDLDPTSFLPSGAPGSYQAASDLWAQDIAAAMAGTSSTSVASASAASIALATSPDSMSAALAAHTSHNSVLA</sequence>
<reference evidence="1 2" key="1">
    <citation type="submission" date="2015-06" db="EMBL/GenBank/DDBJ databases">
        <title>Improved classification and identification of acetic acid bacteria using matrix-assisted laser desorption/ionization time-of-flight mass spectrometry; Gluconobacter nephelii and Gluconobacter uchimurae are later heterotypic synonyms of Gluconobacter japonicus and Gluconobacter oxydans, respectively.</title>
        <authorList>
            <person name="Li L."/>
            <person name="Cleenwerck I."/>
            <person name="De Vuyst L."/>
            <person name="Vandamme P."/>
        </authorList>
    </citation>
    <scope>NUCLEOTIDE SEQUENCE [LARGE SCALE GENOMIC DNA]</scope>
    <source>
        <strain evidence="1 2">LMG 1699</strain>
    </source>
</reference>
<protein>
    <submittedName>
        <fullName evidence="1">Uncharacterized protein</fullName>
    </submittedName>
</protein>
<dbReference type="EMBL" id="LHZX01000291">
    <property type="protein sequence ID" value="KXV69195.1"/>
    <property type="molecule type" value="Genomic_DNA"/>
</dbReference>
<feature type="non-terminal residue" evidence="1">
    <location>
        <position position="1"/>
    </location>
</feature>
<accession>A0A149UMU4</accession>
<gene>
    <name evidence="1" type="ORF">AD951_07600</name>
</gene>
<dbReference type="Proteomes" id="UP000075377">
    <property type="component" value="Unassembled WGS sequence"/>
</dbReference>
<name>A0A149UMU4_9PROT</name>
<organism evidence="1 2">
    <name type="scientific">Acetobacter malorum</name>
    <dbReference type="NCBI Taxonomy" id="178901"/>
    <lineage>
        <taxon>Bacteria</taxon>
        <taxon>Pseudomonadati</taxon>
        <taxon>Pseudomonadota</taxon>
        <taxon>Alphaproteobacteria</taxon>
        <taxon>Acetobacterales</taxon>
        <taxon>Acetobacteraceae</taxon>
        <taxon>Acetobacter</taxon>
    </lineage>
</organism>